<accession>A0ABY6GS28</accession>
<gene>
    <name evidence="1" type="ORF">NX720_18520</name>
</gene>
<evidence type="ECO:0000313" key="1">
    <source>
        <dbReference type="EMBL" id="UYM14866.1"/>
    </source>
</evidence>
<reference evidence="1" key="1">
    <citation type="submission" date="2022-10" db="EMBL/GenBank/DDBJ databases">
        <title>Completed Genome Sequence of two octocoral isolated bacterium, Endozoicomonas euniceicola EF212T and Endozoicomonas gorgoniicola PS125T.</title>
        <authorList>
            <person name="Chiou Y.-J."/>
            <person name="Chen Y.-H."/>
        </authorList>
    </citation>
    <scope>NUCLEOTIDE SEQUENCE</scope>
    <source>
        <strain evidence="1">EF212</strain>
    </source>
</reference>
<organism evidence="1 2">
    <name type="scientific">Endozoicomonas euniceicola</name>
    <dbReference type="NCBI Taxonomy" id="1234143"/>
    <lineage>
        <taxon>Bacteria</taxon>
        <taxon>Pseudomonadati</taxon>
        <taxon>Pseudomonadota</taxon>
        <taxon>Gammaproteobacteria</taxon>
        <taxon>Oceanospirillales</taxon>
        <taxon>Endozoicomonadaceae</taxon>
        <taxon>Endozoicomonas</taxon>
    </lineage>
</organism>
<proteinExistence type="predicted"/>
<keyword evidence="2" id="KW-1185">Reference proteome</keyword>
<dbReference type="EMBL" id="CP103300">
    <property type="protein sequence ID" value="UYM14866.1"/>
    <property type="molecule type" value="Genomic_DNA"/>
</dbReference>
<sequence length="222" mass="24879">MENYFSDLDIAGAVDAVDAVAHGYTPLPEIDPQLLNYYERHRVRLLEQLIQEVTQRVTKRIVMQGLEVLTGNLADVVANIPAAVKTSRHLACLRSLLETESYECVCREGEGQDCKDIIRYVINQKSKKLARTGIDMIPGVSTLQAAGSKARAAYKFIRGTLGQTRGYMAYDLHKKMKTCSLAQAAAAEMLGSVYLPKCWVKAYTVRDWDEGWTVLQEKMESK</sequence>
<dbReference type="RefSeq" id="WP_262596587.1">
    <property type="nucleotide sequence ID" value="NZ_CP103300.1"/>
</dbReference>
<protein>
    <submittedName>
        <fullName evidence="1">Uncharacterized protein</fullName>
    </submittedName>
</protein>
<name>A0ABY6GS28_9GAMM</name>
<evidence type="ECO:0000313" key="2">
    <source>
        <dbReference type="Proteomes" id="UP001163255"/>
    </source>
</evidence>
<dbReference type="Proteomes" id="UP001163255">
    <property type="component" value="Chromosome"/>
</dbReference>